<reference evidence="1" key="1">
    <citation type="submission" date="2020-05" db="UniProtKB">
        <authorList>
            <consortium name="EnsemblMetazoa"/>
        </authorList>
    </citation>
    <scope>IDENTIFICATION</scope>
    <source>
        <strain evidence="1">MAF</strain>
    </source>
</reference>
<sequence>MMKPQHRHKPLGASQANDLLNAQGRVWSGEVETTIASHKPSTSRTPGVAVTPGYVKFKHIHKKYCPNLVLPVALNSTVRTASSSVVRGGAAEEHGFHGSGYET</sequence>
<evidence type="ECO:0000313" key="2">
    <source>
        <dbReference type="Proteomes" id="UP000075903"/>
    </source>
</evidence>
<proteinExistence type="predicted"/>
<dbReference type="AlphaFoldDB" id="A0A182V404"/>
<protein>
    <submittedName>
        <fullName evidence="1">Uncharacterized protein</fullName>
    </submittedName>
</protein>
<evidence type="ECO:0000313" key="1">
    <source>
        <dbReference type="EnsemblMetazoa" id="AMEM008467-PA"/>
    </source>
</evidence>
<accession>A0A182V404</accession>
<organism evidence="1 2">
    <name type="scientific">Anopheles merus</name>
    <name type="common">Mosquito</name>
    <dbReference type="NCBI Taxonomy" id="30066"/>
    <lineage>
        <taxon>Eukaryota</taxon>
        <taxon>Metazoa</taxon>
        <taxon>Ecdysozoa</taxon>
        <taxon>Arthropoda</taxon>
        <taxon>Hexapoda</taxon>
        <taxon>Insecta</taxon>
        <taxon>Pterygota</taxon>
        <taxon>Neoptera</taxon>
        <taxon>Endopterygota</taxon>
        <taxon>Diptera</taxon>
        <taxon>Nematocera</taxon>
        <taxon>Culicoidea</taxon>
        <taxon>Culicidae</taxon>
        <taxon>Anophelinae</taxon>
        <taxon>Anopheles</taxon>
    </lineage>
</organism>
<dbReference type="Proteomes" id="UP000075903">
    <property type="component" value="Unassembled WGS sequence"/>
</dbReference>
<keyword evidence="2" id="KW-1185">Reference proteome</keyword>
<name>A0A182V404_ANOME</name>
<dbReference type="VEuPathDB" id="VectorBase:AMEM008467"/>
<dbReference type="EnsemblMetazoa" id="AMEM008467-RA">
    <property type="protein sequence ID" value="AMEM008467-PA"/>
    <property type="gene ID" value="AMEM008467"/>
</dbReference>